<dbReference type="InterPro" id="IPR000719">
    <property type="entry name" value="Prot_kinase_dom"/>
</dbReference>
<dbReference type="InterPro" id="IPR051681">
    <property type="entry name" value="Ser/Thr_Kinases-Pseudokinases"/>
</dbReference>
<dbReference type="GO" id="GO:0004674">
    <property type="term" value="F:protein serine/threonine kinase activity"/>
    <property type="evidence" value="ECO:0007669"/>
    <property type="project" value="TreeGrafter"/>
</dbReference>
<dbReference type="SUPFAM" id="SSF56112">
    <property type="entry name" value="Protein kinase-like (PK-like)"/>
    <property type="match status" value="1"/>
</dbReference>
<dbReference type="Proteomes" id="UP000053820">
    <property type="component" value="Unassembled WGS sequence"/>
</dbReference>
<dbReference type="GO" id="GO:0005524">
    <property type="term" value="F:ATP binding"/>
    <property type="evidence" value="ECO:0007669"/>
    <property type="project" value="UniProtKB-KW"/>
</dbReference>
<keyword evidence="2" id="KW-0067">ATP-binding</keyword>
<dbReference type="InterPro" id="IPR011009">
    <property type="entry name" value="Kinase-like_dom_sf"/>
</dbReference>
<dbReference type="InterPro" id="IPR008266">
    <property type="entry name" value="Tyr_kinase_AS"/>
</dbReference>
<dbReference type="HOGENOM" id="CLU_829142_0_0_1"/>
<feature type="region of interest" description="Disordered" evidence="3">
    <location>
        <begin position="1"/>
        <end position="24"/>
    </location>
</feature>
<dbReference type="EMBL" id="KN839882">
    <property type="protein sequence ID" value="KIJ59722.1"/>
    <property type="molecule type" value="Genomic_DNA"/>
</dbReference>
<gene>
    <name evidence="5" type="ORF">HYDPIDRAFT_32938</name>
</gene>
<dbReference type="OrthoDB" id="5809314at2759"/>
<dbReference type="PROSITE" id="PS50011">
    <property type="entry name" value="PROTEIN_KINASE_DOM"/>
    <property type="match status" value="1"/>
</dbReference>
<evidence type="ECO:0000313" key="6">
    <source>
        <dbReference type="Proteomes" id="UP000053820"/>
    </source>
</evidence>
<keyword evidence="6" id="KW-1185">Reference proteome</keyword>
<dbReference type="Gene3D" id="1.10.510.10">
    <property type="entry name" value="Transferase(Phosphotransferase) domain 1"/>
    <property type="match status" value="1"/>
</dbReference>
<feature type="domain" description="Protein kinase" evidence="4">
    <location>
        <begin position="61"/>
        <end position="335"/>
    </location>
</feature>
<dbReference type="Pfam" id="PF07714">
    <property type="entry name" value="PK_Tyr_Ser-Thr"/>
    <property type="match status" value="1"/>
</dbReference>
<dbReference type="PANTHER" id="PTHR44329">
    <property type="entry name" value="SERINE/THREONINE-PROTEIN KINASE TNNI3K-RELATED"/>
    <property type="match status" value="1"/>
</dbReference>
<evidence type="ECO:0000256" key="1">
    <source>
        <dbReference type="ARBA" id="ARBA00022741"/>
    </source>
</evidence>
<evidence type="ECO:0000256" key="2">
    <source>
        <dbReference type="ARBA" id="ARBA00022840"/>
    </source>
</evidence>
<proteinExistence type="predicted"/>
<keyword evidence="1" id="KW-0547">Nucleotide-binding</keyword>
<name>A0A0C9W9T8_9AGAM</name>
<evidence type="ECO:0000256" key="3">
    <source>
        <dbReference type="SAM" id="MobiDB-lite"/>
    </source>
</evidence>
<evidence type="ECO:0000313" key="5">
    <source>
        <dbReference type="EMBL" id="KIJ59722.1"/>
    </source>
</evidence>
<organism evidence="5 6">
    <name type="scientific">Hydnomerulius pinastri MD-312</name>
    <dbReference type="NCBI Taxonomy" id="994086"/>
    <lineage>
        <taxon>Eukaryota</taxon>
        <taxon>Fungi</taxon>
        <taxon>Dikarya</taxon>
        <taxon>Basidiomycota</taxon>
        <taxon>Agaricomycotina</taxon>
        <taxon>Agaricomycetes</taxon>
        <taxon>Agaricomycetidae</taxon>
        <taxon>Boletales</taxon>
        <taxon>Boletales incertae sedis</taxon>
        <taxon>Leucogyrophana</taxon>
    </lineage>
</organism>
<dbReference type="AlphaFoldDB" id="A0A0C9W9T8"/>
<reference evidence="5 6" key="1">
    <citation type="submission" date="2014-04" db="EMBL/GenBank/DDBJ databases">
        <title>Evolutionary Origins and Diversification of the Mycorrhizal Mutualists.</title>
        <authorList>
            <consortium name="DOE Joint Genome Institute"/>
            <consortium name="Mycorrhizal Genomics Consortium"/>
            <person name="Kohler A."/>
            <person name="Kuo A."/>
            <person name="Nagy L.G."/>
            <person name="Floudas D."/>
            <person name="Copeland A."/>
            <person name="Barry K.W."/>
            <person name="Cichocki N."/>
            <person name="Veneault-Fourrey C."/>
            <person name="LaButti K."/>
            <person name="Lindquist E.A."/>
            <person name="Lipzen A."/>
            <person name="Lundell T."/>
            <person name="Morin E."/>
            <person name="Murat C."/>
            <person name="Riley R."/>
            <person name="Ohm R."/>
            <person name="Sun H."/>
            <person name="Tunlid A."/>
            <person name="Henrissat B."/>
            <person name="Grigoriev I.V."/>
            <person name="Hibbett D.S."/>
            <person name="Martin F."/>
        </authorList>
    </citation>
    <scope>NUCLEOTIDE SEQUENCE [LARGE SCALE GENOMIC DNA]</scope>
    <source>
        <strain evidence="5 6">MD-312</strain>
    </source>
</reference>
<dbReference type="PROSITE" id="PS00109">
    <property type="entry name" value="PROTEIN_KINASE_TYR"/>
    <property type="match status" value="1"/>
</dbReference>
<protein>
    <recommendedName>
        <fullName evidence="4">Protein kinase domain-containing protein</fullName>
    </recommendedName>
</protein>
<accession>A0A0C9W9T8</accession>
<dbReference type="InterPro" id="IPR001245">
    <property type="entry name" value="Ser-Thr/Tyr_kinase_cat_dom"/>
</dbReference>
<evidence type="ECO:0000259" key="4">
    <source>
        <dbReference type="PROSITE" id="PS50011"/>
    </source>
</evidence>
<dbReference type="PANTHER" id="PTHR44329:SF298">
    <property type="entry name" value="MIXED LINEAGE KINASE DOMAIN-LIKE PROTEIN"/>
    <property type="match status" value="1"/>
</dbReference>
<sequence length="335" mass="37215">MSESVSCVMPVAESPRPSKTLARPQIHPVLPSGATYRAPSQRHTFVDHPHHTPDLTEKIQVLGTHPCDGGSFGDIWKCRYDKRSGAIEVGKILGLYRLGLNIVCHILTGCCEGFAIQLDSKLCQGPYSGILTGSVLSAVSDYELVVKRHRREIGIWRRLKHPNIVPFLGIASGFGPYTSLVSVWMPGGTLQSHLRIHDEELSLLDRLLLLGDIAAGLKYLHVYSVIHGDLTCNNVLIDERSRARLVDFGFATVIGDLPEGLTYLRRSTHRPGAIRWAAPERFLLEDDEVFRPGEGSDIYSFGNIMLQVVDFYVEGFAPTEITLFRSSRAKNRGQK</sequence>